<comment type="caution">
    <text evidence="2">The sequence shown here is derived from an EMBL/GenBank/DDBJ whole genome shotgun (WGS) entry which is preliminary data.</text>
</comment>
<keyword evidence="3" id="KW-1185">Reference proteome</keyword>
<feature type="region of interest" description="Disordered" evidence="1">
    <location>
        <begin position="1"/>
        <end position="22"/>
    </location>
</feature>
<dbReference type="AlphaFoldDB" id="A0A9W7X4X2"/>
<dbReference type="Proteomes" id="UP001059041">
    <property type="component" value="Linkage Group LG1"/>
</dbReference>
<name>A0A9W7X4X2_TRIRA</name>
<sequence>MKATRLQRHLPPAEGSNEVARRAGEPHCPDILTHTRMTNGPTPPRRLMLMPVLLWLLLSHSAGILCYNEASMTRTSRETGFRAELSAYITYPQQTLAARACCSAFWGSLIHRGQMRCCLKIWPKQGFFEETSETKLMLQR</sequence>
<evidence type="ECO:0000313" key="3">
    <source>
        <dbReference type="Proteomes" id="UP001059041"/>
    </source>
</evidence>
<accession>A0A9W7X4X2</accession>
<evidence type="ECO:0000256" key="1">
    <source>
        <dbReference type="SAM" id="MobiDB-lite"/>
    </source>
</evidence>
<reference evidence="2" key="1">
    <citation type="submission" date="2021-02" db="EMBL/GenBank/DDBJ databases">
        <title>Comparative genomics reveals that relaxation of natural selection precedes convergent phenotypic evolution of cavefish.</title>
        <authorList>
            <person name="Peng Z."/>
        </authorList>
    </citation>
    <scope>NUCLEOTIDE SEQUENCE</scope>
    <source>
        <tissue evidence="2">Muscle</tissue>
    </source>
</reference>
<protein>
    <submittedName>
        <fullName evidence="2">Uncharacterized protein</fullName>
    </submittedName>
</protein>
<organism evidence="2 3">
    <name type="scientific">Triplophysa rosa</name>
    <name type="common">Cave loach</name>
    <dbReference type="NCBI Taxonomy" id="992332"/>
    <lineage>
        <taxon>Eukaryota</taxon>
        <taxon>Metazoa</taxon>
        <taxon>Chordata</taxon>
        <taxon>Craniata</taxon>
        <taxon>Vertebrata</taxon>
        <taxon>Euteleostomi</taxon>
        <taxon>Actinopterygii</taxon>
        <taxon>Neopterygii</taxon>
        <taxon>Teleostei</taxon>
        <taxon>Ostariophysi</taxon>
        <taxon>Cypriniformes</taxon>
        <taxon>Nemacheilidae</taxon>
        <taxon>Triplophysa</taxon>
    </lineage>
</organism>
<dbReference type="EMBL" id="JAFHDT010000001">
    <property type="protein sequence ID" value="KAI7814177.1"/>
    <property type="molecule type" value="Genomic_DNA"/>
</dbReference>
<evidence type="ECO:0000313" key="2">
    <source>
        <dbReference type="EMBL" id="KAI7814177.1"/>
    </source>
</evidence>
<gene>
    <name evidence="2" type="ORF">IRJ41_009582</name>
</gene>
<proteinExistence type="predicted"/>